<dbReference type="InterPro" id="IPR045339">
    <property type="entry name" value="DUF6534"/>
</dbReference>
<name>S8DSM4_FOMSC</name>
<evidence type="ECO:0000313" key="3">
    <source>
        <dbReference type="EMBL" id="EPS96186.1"/>
    </source>
</evidence>
<dbReference type="Proteomes" id="UP000015241">
    <property type="component" value="Unassembled WGS sequence"/>
</dbReference>
<protein>
    <recommendedName>
        <fullName evidence="2">DUF6534 domain-containing protein</fullName>
    </recommendedName>
</protein>
<organism evidence="3 4">
    <name type="scientific">Fomitopsis schrenkii</name>
    <name type="common">Brown rot fungus</name>
    <dbReference type="NCBI Taxonomy" id="2126942"/>
    <lineage>
        <taxon>Eukaryota</taxon>
        <taxon>Fungi</taxon>
        <taxon>Dikarya</taxon>
        <taxon>Basidiomycota</taxon>
        <taxon>Agaricomycotina</taxon>
        <taxon>Agaricomycetes</taxon>
        <taxon>Polyporales</taxon>
        <taxon>Fomitopsis</taxon>
    </lineage>
</organism>
<proteinExistence type="predicted"/>
<feature type="transmembrane region" description="Helical" evidence="1">
    <location>
        <begin position="270"/>
        <end position="292"/>
    </location>
</feature>
<evidence type="ECO:0000256" key="1">
    <source>
        <dbReference type="SAM" id="Phobius"/>
    </source>
</evidence>
<evidence type="ECO:0000313" key="4">
    <source>
        <dbReference type="Proteomes" id="UP000015241"/>
    </source>
</evidence>
<dbReference type="InParanoid" id="S8DSM4"/>
<gene>
    <name evidence="3" type="ORF">FOMPIDRAFT_1053451</name>
</gene>
<dbReference type="EMBL" id="KE504192">
    <property type="protein sequence ID" value="EPS96186.1"/>
    <property type="molecule type" value="Genomic_DNA"/>
</dbReference>
<keyword evidence="4" id="KW-1185">Reference proteome</keyword>
<accession>S8DSM4</accession>
<keyword evidence="1" id="KW-0472">Membrane</keyword>
<dbReference type="PANTHER" id="PTHR40465:SF1">
    <property type="entry name" value="DUF6534 DOMAIN-CONTAINING PROTEIN"/>
    <property type="match status" value="1"/>
</dbReference>
<dbReference type="Pfam" id="PF20152">
    <property type="entry name" value="DUF6534"/>
    <property type="match status" value="1"/>
</dbReference>
<feature type="domain" description="DUF6534" evidence="2">
    <location>
        <begin position="179"/>
        <end position="285"/>
    </location>
</feature>
<dbReference type="OrthoDB" id="2884999at2759"/>
<sequence length="298" mass="32890">MAGSNAVPTGFGDAFLNTTFVGEFLLFVLYGCTLGQTVHYYSQYKDDRLQWKGLVAVLLLLDTAKVAAGAEILYYYTVTNHQAPYNIAALPPAYTILAVIGIVTVLLSQCFYLRTIYSVCTRRRNQRRAVIAVIGVFLALLGFAMGIVWITELNIHDAATEALKGISARSGVIQLTANIATDLYITIALTWILRNFQSEVETRGLLRDYDSNLGSIVSRLFAYSASRGALLLVLQIVEITIVSGIQWIGVVDDVLQNLLDDKHKTYLTNIVWLPQSTVYCNSVLAACVVPYAPFRVQC</sequence>
<feature type="transmembrane region" description="Helical" evidence="1">
    <location>
        <begin position="96"/>
        <end position="117"/>
    </location>
</feature>
<dbReference type="AlphaFoldDB" id="S8DSM4"/>
<evidence type="ECO:0000259" key="2">
    <source>
        <dbReference type="Pfam" id="PF20152"/>
    </source>
</evidence>
<feature type="transmembrane region" description="Helical" evidence="1">
    <location>
        <begin position="229"/>
        <end position="250"/>
    </location>
</feature>
<feature type="transmembrane region" description="Helical" evidence="1">
    <location>
        <begin position="129"/>
        <end position="151"/>
    </location>
</feature>
<dbReference type="STRING" id="743788.S8DSM4"/>
<dbReference type="HOGENOM" id="CLU_046025_5_1_1"/>
<feature type="transmembrane region" description="Helical" evidence="1">
    <location>
        <begin position="20"/>
        <end position="41"/>
    </location>
</feature>
<keyword evidence="1" id="KW-1133">Transmembrane helix</keyword>
<reference evidence="3 4" key="1">
    <citation type="journal article" date="2012" name="Science">
        <title>The Paleozoic origin of enzymatic lignin decomposition reconstructed from 31 fungal genomes.</title>
        <authorList>
            <person name="Floudas D."/>
            <person name="Binder M."/>
            <person name="Riley R."/>
            <person name="Barry K."/>
            <person name="Blanchette R.A."/>
            <person name="Henrissat B."/>
            <person name="Martinez A.T."/>
            <person name="Otillar R."/>
            <person name="Spatafora J.W."/>
            <person name="Yadav J.S."/>
            <person name="Aerts A."/>
            <person name="Benoit I."/>
            <person name="Boyd A."/>
            <person name="Carlson A."/>
            <person name="Copeland A."/>
            <person name="Coutinho P.M."/>
            <person name="de Vries R.P."/>
            <person name="Ferreira P."/>
            <person name="Findley K."/>
            <person name="Foster B."/>
            <person name="Gaskell J."/>
            <person name="Glotzer D."/>
            <person name="Gorecki P."/>
            <person name="Heitman J."/>
            <person name="Hesse C."/>
            <person name="Hori C."/>
            <person name="Igarashi K."/>
            <person name="Jurgens J.A."/>
            <person name="Kallen N."/>
            <person name="Kersten P."/>
            <person name="Kohler A."/>
            <person name="Kuees U."/>
            <person name="Kumar T.K.A."/>
            <person name="Kuo A."/>
            <person name="LaButti K."/>
            <person name="Larrondo L.F."/>
            <person name="Lindquist E."/>
            <person name="Ling A."/>
            <person name="Lombard V."/>
            <person name="Lucas S."/>
            <person name="Lundell T."/>
            <person name="Martin R."/>
            <person name="McLaughlin D.J."/>
            <person name="Morgenstern I."/>
            <person name="Morin E."/>
            <person name="Murat C."/>
            <person name="Nagy L.G."/>
            <person name="Nolan M."/>
            <person name="Ohm R.A."/>
            <person name="Patyshakuliyeva A."/>
            <person name="Rokas A."/>
            <person name="Ruiz-Duenas F.J."/>
            <person name="Sabat G."/>
            <person name="Salamov A."/>
            <person name="Samejima M."/>
            <person name="Schmutz J."/>
            <person name="Slot J.C."/>
            <person name="St John F."/>
            <person name="Stenlid J."/>
            <person name="Sun H."/>
            <person name="Sun S."/>
            <person name="Syed K."/>
            <person name="Tsang A."/>
            <person name="Wiebenga A."/>
            <person name="Young D."/>
            <person name="Pisabarro A."/>
            <person name="Eastwood D.C."/>
            <person name="Martin F."/>
            <person name="Cullen D."/>
            <person name="Grigoriev I.V."/>
            <person name="Hibbett D.S."/>
        </authorList>
    </citation>
    <scope>NUCLEOTIDE SEQUENCE</scope>
    <source>
        <strain evidence="4">FP-58527</strain>
    </source>
</reference>
<feature type="transmembrane region" description="Helical" evidence="1">
    <location>
        <begin position="171"/>
        <end position="193"/>
    </location>
</feature>
<keyword evidence="1" id="KW-0812">Transmembrane</keyword>
<dbReference type="PANTHER" id="PTHR40465">
    <property type="entry name" value="CHROMOSOME 1, WHOLE GENOME SHOTGUN SEQUENCE"/>
    <property type="match status" value="1"/>
</dbReference>
<feature type="transmembrane region" description="Helical" evidence="1">
    <location>
        <begin position="53"/>
        <end position="76"/>
    </location>
</feature>